<accession>A0A0F9TBM9</accession>
<evidence type="ECO:0000256" key="1">
    <source>
        <dbReference type="SAM" id="MobiDB-lite"/>
    </source>
</evidence>
<evidence type="ECO:0000313" key="2">
    <source>
        <dbReference type="EMBL" id="KKN38923.1"/>
    </source>
</evidence>
<sequence>MKKFAVIGIMVIFAICSFTSCEGGLFVSKAGPADAENALKLIPKDVIAVFFIDTQRLMTIDFINNLINEKESDETSDELTDFQEFKAKTGIDPAKDINFIVGAIKEKTEKGKKEGVGIINLTYNKDLLLSTIKEELAKENEEEHGEEEEGKEEHELIEEEYNGFTIYTVREECEEEEEEEHGEEEKEHGKKHEKGGSFSFLDDSNIAVGNENSVKSVIDVLQKKKENVFKNEGFSSLLTKIDKEAIFWGAAFIPTDAIKEAISEKPELVILEAVNAASVSLDYKNKNIIADIKIMSNDPTKNQELADNLNGYKSLGALIQIQDLNMAEILDRIEITSFPDHVNIYTSFPEDLPQTIIDKLKMEKTKKEKKDI</sequence>
<evidence type="ECO:0008006" key="3">
    <source>
        <dbReference type="Google" id="ProtNLM"/>
    </source>
</evidence>
<dbReference type="PROSITE" id="PS51257">
    <property type="entry name" value="PROKAR_LIPOPROTEIN"/>
    <property type="match status" value="1"/>
</dbReference>
<feature type="region of interest" description="Disordered" evidence="1">
    <location>
        <begin position="172"/>
        <end position="197"/>
    </location>
</feature>
<feature type="compositionally biased region" description="Acidic residues" evidence="1">
    <location>
        <begin position="172"/>
        <end position="182"/>
    </location>
</feature>
<name>A0A0F9TBM9_9ZZZZ</name>
<dbReference type="EMBL" id="LAZR01001794">
    <property type="protein sequence ID" value="KKN38923.1"/>
    <property type="molecule type" value="Genomic_DNA"/>
</dbReference>
<organism evidence="2">
    <name type="scientific">marine sediment metagenome</name>
    <dbReference type="NCBI Taxonomy" id="412755"/>
    <lineage>
        <taxon>unclassified sequences</taxon>
        <taxon>metagenomes</taxon>
        <taxon>ecological metagenomes</taxon>
    </lineage>
</organism>
<proteinExistence type="predicted"/>
<dbReference type="AlphaFoldDB" id="A0A0F9TBM9"/>
<comment type="caution">
    <text evidence="2">The sequence shown here is derived from an EMBL/GenBank/DDBJ whole genome shotgun (WGS) entry which is preliminary data.</text>
</comment>
<gene>
    <name evidence="2" type="ORF">LCGC14_0748500</name>
</gene>
<protein>
    <recommendedName>
        <fullName evidence="3">DUF3352 domain-containing protein</fullName>
    </recommendedName>
</protein>
<reference evidence="2" key="1">
    <citation type="journal article" date="2015" name="Nature">
        <title>Complex archaea that bridge the gap between prokaryotes and eukaryotes.</title>
        <authorList>
            <person name="Spang A."/>
            <person name="Saw J.H."/>
            <person name="Jorgensen S.L."/>
            <person name="Zaremba-Niedzwiedzka K."/>
            <person name="Martijn J."/>
            <person name="Lind A.E."/>
            <person name="van Eijk R."/>
            <person name="Schleper C."/>
            <person name="Guy L."/>
            <person name="Ettema T.J."/>
        </authorList>
    </citation>
    <scope>NUCLEOTIDE SEQUENCE</scope>
</reference>